<keyword evidence="6" id="KW-0804">Transcription</keyword>
<dbReference type="Gene3D" id="1.20.930.10">
    <property type="entry name" value="Conserved domain common to transcription factors TFIIS, elongin A, CRSP70"/>
    <property type="match status" value="1"/>
</dbReference>
<feature type="compositionally biased region" description="Basic and acidic residues" evidence="8">
    <location>
        <begin position="529"/>
        <end position="565"/>
    </location>
</feature>
<dbReference type="SUPFAM" id="SSF63748">
    <property type="entry name" value="Tudor/PWWP/MBT"/>
    <property type="match status" value="1"/>
</dbReference>
<feature type="non-terminal residue" evidence="10">
    <location>
        <position position="1"/>
    </location>
</feature>
<dbReference type="Pfam" id="PF11467">
    <property type="entry name" value="LEDGF"/>
    <property type="match status" value="1"/>
</dbReference>
<keyword evidence="11" id="KW-1185">Reference proteome</keyword>
<feature type="region of interest" description="Disordered" evidence="8">
    <location>
        <begin position="201"/>
        <end position="384"/>
    </location>
</feature>
<feature type="compositionally biased region" description="Polar residues" evidence="8">
    <location>
        <begin position="516"/>
        <end position="528"/>
    </location>
</feature>
<dbReference type="PANTHER" id="PTHR12550">
    <property type="entry name" value="HEPATOMA-DERIVED GROWTH FACTOR-RELATED"/>
    <property type="match status" value="1"/>
</dbReference>
<gene>
    <name evidence="10" type="primary">Psip1</name>
    <name evidence="10" type="ORF">CIRPEC_R01217</name>
</gene>
<feature type="compositionally biased region" description="Basic and acidic residues" evidence="8">
    <location>
        <begin position="248"/>
        <end position="295"/>
    </location>
</feature>
<reference evidence="10 11" key="1">
    <citation type="submission" date="2019-09" db="EMBL/GenBank/DDBJ databases">
        <title>Bird 10,000 Genomes (B10K) Project - Family phase.</title>
        <authorList>
            <person name="Zhang G."/>
        </authorList>
    </citation>
    <scope>NUCLEOTIDE SEQUENCE [LARGE SCALE GENOMIC DNA]</scope>
    <source>
        <strain evidence="10">B10K-DU-010-60</strain>
        <tissue evidence="10">Muscle</tissue>
    </source>
</reference>
<evidence type="ECO:0000256" key="3">
    <source>
        <dbReference type="ARBA" id="ARBA00023015"/>
    </source>
</evidence>
<evidence type="ECO:0000256" key="7">
    <source>
        <dbReference type="ARBA" id="ARBA00023242"/>
    </source>
</evidence>
<evidence type="ECO:0000256" key="2">
    <source>
        <dbReference type="ARBA" id="ARBA00005309"/>
    </source>
</evidence>
<comment type="subcellular location">
    <subcellularLocation>
        <location evidence="1">Nucleus</location>
    </subcellularLocation>
</comment>
<dbReference type="EMBL" id="VZZV01000325">
    <property type="protein sequence ID" value="NXW18895.1"/>
    <property type="molecule type" value="Genomic_DNA"/>
</dbReference>
<evidence type="ECO:0000256" key="5">
    <source>
        <dbReference type="ARBA" id="ARBA00023125"/>
    </source>
</evidence>
<accession>A0A7L3ZZ82</accession>
<dbReference type="PROSITE" id="PS50812">
    <property type="entry name" value="PWWP"/>
    <property type="match status" value="1"/>
</dbReference>
<keyword evidence="3" id="KW-0805">Transcription regulation</keyword>
<dbReference type="AlphaFoldDB" id="A0A7L3ZZ82"/>
<feature type="compositionally biased region" description="Acidic residues" evidence="8">
    <location>
        <begin position="308"/>
        <end position="317"/>
    </location>
</feature>
<feature type="non-terminal residue" evidence="10">
    <location>
        <position position="565"/>
    </location>
</feature>
<feature type="compositionally biased region" description="Basic residues" evidence="8">
    <location>
        <begin position="166"/>
        <end position="175"/>
    </location>
</feature>
<keyword evidence="4" id="KW-0175">Coiled coil</keyword>
<keyword evidence="7" id="KW-0539">Nucleus</keyword>
<organism evidence="10 11">
    <name type="scientific">Circaetus pectoralis</name>
    <name type="common">black-chested snake-eagle</name>
    <dbReference type="NCBI Taxonomy" id="321084"/>
    <lineage>
        <taxon>Eukaryota</taxon>
        <taxon>Metazoa</taxon>
        <taxon>Chordata</taxon>
        <taxon>Craniata</taxon>
        <taxon>Vertebrata</taxon>
        <taxon>Euteleostomi</taxon>
        <taxon>Archelosauria</taxon>
        <taxon>Archosauria</taxon>
        <taxon>Dinosauria</taxon>
        <taxon>Saurischia</taxon>
        <taxon>Theropoda</taxon>
        <taxon>Coelurosauria</taxon>
        <taxon>Aves</taxon>
        <taxon>Neognathae</taxon>
        <taxon>Neoaves</taxon>
        <taxon>Telluraves</taxon>
        <taxon>Accipitrimorphae</taxon>
        <taxon>Accipitriformes</taxon>
        <taxon>Accipitridae</taxon>
        <taxon>Accipitrinae</taxon>
        <taxon>Circaetus</taxon>
    </lineage>
</organism>
<feature type="compositionally biased region" description="Basic and acidic residues" evidence="8">
    <location>
        <begin position="479"/>
        <end position="507"/>
    </location>
</feature>
<dbReference type="InterPro" id="IPR000313">
    <property type="entry name" value="PWWP_dom"/>
</dbReference>
<dbReference type="Gene3D" id="2.30.30.140">
    <property type="match status" value="1"/>
</dbReference>
<feature type="compositionally biased region" description="Basic and acidic residues" evidence="8">
    <location>
        <begin position="339"/>
        <end position="384"/>
    </location>
</feature>
<feature type="compositionally biased region" description="Low complexity" evidence="8">
    <location>
        <begin position="201"/>
        <end position="211"/>
    </location>
</feature>
<feature type="compositionally biased region" description="Basic and acidic residues" evidence="8">
    <location>
        <begin position="139"/>
        <end position="160"/>
    </location>
</feature>
<comment type="similarity">
    <text evidence="2">Belongs to the HDGF family.</text>
</comment>
<proteinExistence type="inferred from homology"/>
<evidence type="ECO:0000256" key="1">
    <source>
        <dbReference type="ARBA" id="ARBA00004123"/>
    </source>
</evidence>
<dbReference type="PANTHER" id="PTHR12550:SF42">
    <property type="entry name" value="PC4 AND SFRS1-INTERACTING PROTEIN"/>
    <property type="match status" value="1"/>
</dbReference>
<evidence type="ECO:0000256" key="6">
    <source>
        <dbReference type="ARBA" id="ARBA00023163"/>
    </source>
</evidence>
<evidence type="ECO:0000313" key="11">
    <source>
        <dbReference type="Proteomes" id="UP000562238"/>
    </source>
</evidence>
<evidence type="ECO:0000259" key="9">
    <source>
        <dbReference type="PROSITE" id="PS50812"/>
    </source>
</evidence>
<dbReference type="InterPro" id="IPR036218">
    <property type="entry name" value="HIVI-bd_sf"/>
</dbReference>
<dbReference type="SUPFAM" id="SSF140576">
    <property type="entry name" value="HIV integrase-binding domain"/>
    <property type="match status" value="1"/>
</dbReference>
<evidence type="ECO:0000313" key="10">
    <source>
        <dbReference type="EMBL" id="NXW18895.1"/>
    </source>
</evidence>
<dbReference type="InterPro" id="IPR035441">
    <property type="entry name" value="TFIIS/LEDGF_dom_sf"/>
</dbReference>
<feature type="domain" description="PWWP" evidence="9">
    <location>
        <begin position="7"/>
        <end position="67"/>
    </location>
</feature>
<evidence type="ECO:0000256" key="4">
    <source>
        <dbReference type="ARBA" id="ARBA00023054"/>
    </source>
</evidence>
<sequence length="565" mass="63002">MSRDFKPGDLIFAKMKGYPHWPARVDEVPDGAVKPPTNKMPIFFFGTHETNVRVAEHLSVLLLCSSGRDLDLIFGGFILKSHPAVNTPIKETVQESSQEPAEGSEEKAGAKRRKSSVPKLSPKGDNSSTTETETEEKEMDTSKEDDLPSESKEDVVKRNDASIAKVARRGRKRKAEKQAEAEEAAAVATAAVAVAAVATAAAAPVPVSPKVSPKRGRPAASEVKVPKPRGRPKLVKPPCLSESDFVNEEEKAKKKGPEEKPKKQGKKDEESQKEEEKSKKEFDKKEGKKEAEPKRKNAAKVGSASATDSEDDGEQEEGDKKKKGGRSFQAAHRRSIVRGQHEREVTERKRKQEEQTESESQSKEEGKKTEVKKMEKKRETSMDSRLQRIHAEIKNSLKIDHLDVNRCIEALDELASLQVTMQQAQKHTEMILTLKKIRKFKVSQVIMEKSTMLYNKFKTMFLVGEGDSVLSQVLNKSLAEQKQHEEASKTKEQWKKGANKKMEKDQTGSKVLNGGSEAQDTNQSQHNGENTEEKKDRHEAGSKKKTCGEERELEKPAKDSAFESK</sequence>
<dbReference type="Proteomes" id="UP000562238">
    <property type="component" value="Unassembled WGS sequence"/>
</dbReference>
<name>A0A7L3ZZ82_9AVES</name>
<dbReference type="Pfam" id="PF00855">
    <property type="entry name" value="PWWP"/>
    <property type="match status" value="1"/>
</dbReference>
<dbReference type="GO" id="GO:0003677">
    <property type="term" value="F:DNA binding"/>
    <property type="evidence" value="ECO:0007669"/>
    <property type="project" value="UniProtKB-KW"/>
</dbReference>
<dbReference type="SMART" id="SM00293">
    <property type="entry name" value="PWWP"/>
    <property type="match status" value="1"/>
</dbReference>
<comment type="caution">
    <text evidence="10">The sequence shown here is derived from an EMBL/GenBank/DDBJ whole genome shotgun (WGS) entry which is preliminary data.</text>
</comment>
<dbReference type="InterPro" id="IPR021567">
    <property type="entry name" value="LEDGF_IBD"/>
</dbReference>
<evidence type="ECO:0000256" key="8">
    <source>
        <dbReference type="SAM" id="MobiDB-lite"/>
    </source>
</evidence>
<feature type="region of interest" description="Disordered" evidence="8">
    <location>
        <begin position="91"/>
        <end position="188"/>
    </location>
</feature>
<protein>
    <submittedName>
        <fullName evidence="10">PSIP1 factor</fullName>
    </submittedName>
</protein>
<feature type="region of interest" description="Disordered" evidence="8">
    <location>
        <begin position="479"/>
        <end position="565"/>
    </location>
</feature>
<feature type="compositionally biased region" description="Basic residues" evidence="8">
    <location>
        <begin position="321"/>
        <end position="336"/>
    </location>
</feature>
<keyword evidence="5" id="KW-0238">DNA-binding</keyword>
<dbReference type="GO" id="GO:0005634">
    <property type="term" value="C:nucleus"/>
    <property type="evidence" value="ECO:0007669"/>
    <property type="project" value="UniProtKB-SubCell"/>
</dbReference>